<dbReference type="Proteomes" id="UP001234989">
    <property type="component" value="Chromosome 9"/>
</dbReference>
<dbReference type="EMBL" id="CP133620">
    <property type="protein sequence ID" value="WMV47999.1"/>
    <property type="molecule type" value="Genomic_DNA"/>
</dbReference>
<dbReference type="GO" id="GO:0003904">
    <property type="term" value="F:deoxyribodipyrimidine photo-lyase activity"/>
    <property type="evidence" value="ECO:0007669"/>
    <property type="project" value="TreeGrafter"/>
</dbReference>
<feature type="compositionally biased region" description="Basic and acidic residues" evidence="8">
    <location>
        <begin position="601"/>
        <end position="611"/>
    </location>
</feature>
<dbReference type="Pfam" id="PF03441">
    <property type="entry name" value="FAD_binding_7"/>
    <property type="match status" value="1"/>
</dbReference>
<dbReference type="GO" id="GO:0006950">
    <property type="term" value="P:response to stress"/>
    <property type="evidence" value="ECO:0007669"/>
    <property type="project" value="UniProtKB-ARBA"/>
</dbReference>
<dbReference type="InterPro" id="IPR005101">
    <property type="entry name" value="Cryptochr/Photolyase_FAD-bd"/>
</dbReference>
<organism evidence="10 11">
    <name type="scientific">Solanum verrucosum</name>
    <dbReference type="NCBI Taxonomy" id="315347"/>
    <lineage>
        <taxon>Eukaryota</taxon>
        <taxon>Viridiplantae</taxon>
        <taxon>Streptophyta</taxon>
        <taxon>Embryophyta</taxon>
        <taxon>Tracheophyta</taxon>
        <taxon>Spermatophyta</taxon>
        <taxon>Magnoliopsida</taxon>
        <taxon>eudicotyledons</taxon>
        <taxon>Gunneridae</taxon>
        <taxon>Pentapetalae</taxon>
        <taxon>asterids</taxon>
        <taxon>lamiids</taxon>
        <taxon>Solanales</taxon>
        <taxon>Solanaceae</taxon>
        <taxon>Solanoideae</taxon>
        <taxon>Solaneae</taxon>
        <taxon>Solanum</taxon>
    </lineage>
</organism>
<evidence type="ECO:0000256" key="3">
    <source>
        <dbReference type="ARBA" id="ARBA00022630"/>
    </source>
</evidence>
<feature type="site" description="Electron transfer via tryptophanyl radical" evidence="7">
    <location>
        <position position="444"/>
    </location>
</feature>
<evidence type="ECO:0000313" key="11">
    <source>
        <dbReference type="Proteomes" id="UP001234989"/>
    </source>
</evidence>
<feature type="region of interest" description="Disordered" evidence="8">
    <location>
        <begin position="659"/>
        <end position="678"/>
    </location>
</feature>
<dbReference type="FunFam" id="1.10.579.10:FF:000003">
    <property type="entry name" value="Deoxyribodipyrimidine photo-lyase"/>
    <property type="match status" value="1"/>
</dbReference>
<sequence length="695" mass="79087">MESNSKTIVWFRRDLRIEDNPALAAAARNGSVLPVFIWCPKEEGQFYPGRVSRWWLKQSLIHLKQSLKSLGAELVLIKAQSTLSALTECVDAVGATKVVYNHLYGLILAIPRAASFRFNRIVQSSLGIQPNIRSFGVYCTTRRSFQNRIPRRPNDPVSLVRDHNIKQKLGELGISIQSYNGDLLNEPWEVYDDDGKVFTTFDAYWEKSLSIQNESGSHLPPWRLTQAAGSVKMCSIEELGLENESEKSSNALLGKGWTPGWSNADKALTEFVESNLLAYSKDRLRVGGNSTSLLSPYLHFGEVSVRKVFNSVRLKQILWTKEGNSVGKDSATIYLRAIGLREYSRYICFNFPFTHERSLLNNLRFFPWNADQAHFKAWRQGRTGYPLVDAGMRELWATGWVHNKIRVIVSSFFVKFLLLPWQWGMKYFWDTLLDADLESDIIGWQYISGSLPDGHELERLDNPEVQGFNYDPEGEYVRHWLPELARMPAEWIHHPWDAPPNVLKAAGVELGMNYPNPIIDVDVARDRLMQAIFIMREKEAAVNASDASGTIEVVFDNSENVGDSANIPKDDVVKGKMPCPSSSSYDQRVPSMQNTYKKRPKPEEDTKKLNDNRLSYKNERIKMSNVDGDLCSTAESSSMKKQMTISRNSFSVPRTITMSHDRKSFDDEASSHVKLQKEEEIDTEINSCKNEATTR</sequence>
<dbReference type="Pfam" id="PF00875">
    <property type="entry name" value="DNA_photolyase"/>
    <property type="match status" value="1"/>
</dbReference>
<comment type="cofactor">
    <cofactor evidence="6">
        <name>FAD</name>
        <dbReference type="ChEBI" id="CHEBI:57692"/>
    </cofactor>
    <text evidence="6">Binds 1 FAD per subunit.</text>
</comment>
<dbReference type="GO" id="GO:0006139">
    <property type="term" value="P:nucleobase-containing compound metabolic process"/>
    <property type="evidence" value="ECO:0007669"/>
    <property type="project" value="UniProtKB-ARBA"/>
</dbReference>
<dbReference type="InterPro" id="IPR002081">
    <property type="entry name" value="Cryptochrome/DNA_photolyase_1"/>
</dbReference>
<keyword evidence="4 6" id="KW-0274">FAD</keyword>
<dbReference type="InterPro" id="IPR006050">
    <property type="entry name" value="DNA_photolyase_N"/>
</dbReference>
<feature type="compositionally biased region" description="Polar residues" evidence="8">
    <location>
        <begin position="580"/>
        <end position="595"/>
    </location>
</feature>
<feature type="domain" description="Photolyase/cryptochrome alpha/beta" evidence="9">
    <location>
        <begin position="5"/>
        <end position="140"/>
    </location>
</feature>
<evidence type="ECO:0000256" key="1">
    <source>
        <dbReference type="ARBA" id="ARBA00001932"/>
    </source>
</evidence>
<dbReference type="GO" id="GO:0003677">
    <property type="term" value="F:DNA binding"/>
    <property type="evidence" value="ECO:0007669"/>
    <property type="project" value="TreeGrafter"/>
</dbReference>
<dbReference type="InterPro" id="IPR018394">
    <property type="entry name" value="DNA_photolyase_1_CS_C"/>
</dbReference>
<dbReference type="PROSITE" id="PS51645">
    <property type="entry name" value="PHR_CRY_ALPHA_BETA"/>
    <property type="match status" value="1"/>
</dbReference>
<evidence type="ECO:0000256" key="4">
    <source>
        <dbReference type="ARBA" id="ARBA00022827"/>
    </source>
</evidence>
<feature type="binding site" evidence="6">
    <location>
        <begin position="291"/>
        <end position="295"/>
    </location>
    <ligand>
        <name>FAD</name>
        <dbReference type="ChEBI" id="CHEBI:57692"/>
    </ligand>
</feature>
<dbReference type="InterPro" id="IPR014729">
    <property type="entry name" value="Rossmann-like_a/b/a_fold"/>
</dbReference>
<evidence type="ECO:0000256" key="7">
    <source>
        <dbReference type="PIRSR" id="PIRSR602081-2"/>
    </source>
</evidence>
<dbReference type="PANTHER" id="PTHR11455">
    <property type="entry name" value="CRYPTOCHROME"/>
    <property type="match status" value="1"/>
</dbReference>
<dbReference type="GO" id="GO:0043153">
    <property type="term" value="P:entrainment of circadian clock by photoperiod"/>
    <property type="evidence" value="ECO:0007669"/>
    <property type="project" value="TreeGrafter"/>
</dbReference>
<dbReference type="PROSITE" id="PS00394">
    <property type="entry name" value="DNA_PHOTOLYASES_1_1"/>
    <property type="match status" value="1"/>
</dbReference>
<dbReference type="SUPFAM" id="SSF52425">
    <property type="entry name" value="Cryptochrome/photolyase, N-terminal domain"/>
    <property type="match status" value="2"/>
</dbReference>
<dbReference type="Gene3D" id="1.10.579.10">
    <property type="entry name" value="DNA Cyclobutane Dipyrimidine Photolyase, subunit A, domain 3"/>
    <property type="match status" value="1"/>
</dbReference>
<accession>A0AAF0UML5</accession>
<dbReference type="AlphaFoldDB" id="A0AAF0UML5"/>
<dbReference type="GO" id="GO:0032922">
    <property type="term" value="P:circadian regulation of gene expression"/>
    <property type="evidence" value="ECO:0007669"/>
    <property type="project" value="TreeGrafter"/>
</dbReference>
<protein>
    <recommendedName>
        <fullName evidence="9">Photolyase/cryptochrome alpha/beta domain-containing protein</fullName>
    </recommendedName>
</protein>
<reference evidence="10" key="1">
    <citation type="submission" date="2023-08" db="EMBL/GenBank/DDBJ databases">
        <title>A de novo genome assembly of Solanum verrucosum Schlechtendal, a Mexican diploid species geographically isolated from the other diploid A-genome species in potato relatives.</title>
        <authorList>
            <person name="Hosaka K."/>
        </authorList>
    </citation>
    <scope>NUCLEOTIDE SEQUENCE</scope>
    <source>
        <tissue evidence="10">Young leaves</tissue>
    </source>
</reference>
<evidence type="ECO:0000259" key="9">
    <source>
        <dbReference type="PROSITE" id="PS51645"/>
    </source>
</evidence>
<feature type="site" description="Electron transfer via tryptophanyl radical" evidence="7">
    <location>
        <position position="368"/>
    </location>
</feature>
<dbReference type="PRINTS" id="PR00147">
    <property type="entry name" value="DNAPHOTLYASE"/>
</dbReference>
<evidence type="ECO:0000256" key="8">
    <source>
        <dbReference type="SAM" id="MobiDB-lite"/>
    </source>
</evidence>
<gene>
    <name evidence="10" type="ORF">MTR67_041384</name>
</gene>
<dbReference type="GO" id="GO:0009882">
    <property type="term" value="F:blue light photoreceptor activity"/>
    <property type="evidence" value="ECO:0007669"/>
    <property type="project" value="InterPro"/>
</dbReference>
<comment type="similarity">
    <text evidence="2">Belongs to the DNA photolyase class-1 family.</text>
</comment>
<dbReference type="GO" id="GO:0071949">
    <property type="term" value="F:FAD binding"/>
    <property type="evidence" value="ECO:0007669"/>
    <property type="project" value="TreeGrafter"/>
</dbReference>
<dbReference type="NCBIfam" id="TIGR02766">
    <property type="entry name" value="crypt_chrom_pln"/>
    <property type="match status" value="1"/>
</dbReference>
<dbReference type="Gene3D" id="1.25.40.80">
    <property type="match status" value="1"/>
</dbReference>
<name>A0AAF0UML5_SOLVR</name>
<keyword evidence="11" id="KW-1185">Reference proteome</keyword>
<feature type="region of interest" description="Disordered" evidence="8">
    <location>
        <begin position="565"/>
        <end position="611"/>
    </location>
</feature>
<evidence type="ECO:0000313" key="10">
    <source>
        <dbReference type="EMBL" id="WMV47999.1"/>
    </source>
</evidence>
<feature type="binding site" evidence="6">
    <location>
        <begin position="434"/>
        <end position="436"/>
    </location>
    <ligand>
        <name>FAD</name>
        <dbReference type="ChEBI" id="CHEBI:57692"/>
    </ligand>
</feature>
<evidence type="ECO:0000256" key="2">
    <source>
        <dbReference type="ARBA" id="ARBA00005862"/>
    </source>
</evidence>
<dbReference type="PANTHER" id="PTHR11455:SF18">
    <property type="entry name" value="SI:CH1073-390K14.1"/>
    <property type="match status" value="1"/>
</dbReference>
<feature type="binding site" evidence="6">
    <location>
        <position position="279"/>
    </location>
    <ligand>
        <name>FAD</name>
        <dbReference type="ChEBI" id="CHEBI:57692"/>
    </ligand>
</feature>
<evidence type="ECO:0000256" key="6">
    <source>
        <dbReference type="PIRSR" id="PIRSR602081-1"/>
    </source>
</evidence>
<dbReference type="SUPFAM" id="SSF48173">
    <property type="entry name" value="Cryptochrome/photolyase FAD-binding domain"/>
    <property type="match status" value="1"/>
</dbReference>
<dbReference type="InterPro" id="IPR014134">
    <property type="entry name" value="Cryptochrome_pln"/>
</dbReference>
<comment type="cofactor">
    <cofactor evidence="1">
        <name>(6R)-5,10-methylene-5,6,7,8-tetrahydrofolate</name>
        <dbReference type="ChEBI" id="CHEBI:15636"/>
    </cofactor>
</comment>
<dbReference type="InterPro" id="IPR036155">
    <property type="entry name" value="Crypto/Photolyase_N_sf"/>
</dbReference>
<evidence type="ECO:0000256" key="5">
    <source>
        <dbReference type="ARBA" id="ARBA00022991"/>
    </source>
</evidence>
<dbReference type="GO" id="GO:0005737">
    <property type="term" value="C:cytoplasm"/>
    <property type="evidence" value="ECO:0007669"/>
    <property type="project" value="TreeGrafter"/>
</dbReference>
<dbReference type="GO" id="GO:0005634">
    <property type="term" value="C:nucleus"/>
    <property type="evidence" value="ECO:0007669"/>
    <property type="project" value="TreeGrafter"/>
</dbReference>
<proteinExistence type="inferred from homology"/>
<keyword evidence="3 6" id="KW-0285">Flavoprotein</keyword>
<keyword evidence="5" id="KW-0157">Chromophore</keyword>
<dbReference type="Gene3D" id="3.40.50.620">
    <property type="entry name" value="HUPs"/>
    <property type="match status" value="2"/>
</dbReference>
<feature type="binding site" evidence="6">
    <location>
        <position position="334"/>
    </location>
    <ligand>
        <name>FAD</name>
        <dbReference type="ChEBI" id="CHEBI:57692"/>
    </ligand>
</feature>
<dbReference type="InterPro" id="IPR036134">
    <property type="entry name" value="Crypto/Photolyase_FAD-like_sf"/>
</dbReference>
<feature type="site" description="Electron transfer via tryptophanyl radical" evidence="7">
    <location>
        <position position="421"/>
    </location>
</feature>